<name>A0A2M4B5Q0_9DIPT</name>
<accession>A0A2M4B5Q0</accession>
<protein>
    <submittedName>
        <fullName evidence="2">Putative secreted protein</fullName>
    </submittedName>
</protein>
<dbReference type="EMBL" id="GGFK01015011">
    <property type="protein sequence ID" value="MBW48332.1"/>
    <property type="molecule type" value="Transcribed_RNA"/>
</dbReference>
<dbReference type="AlphaFoldDB" id="A0A2M4B5Q0"/>
<feature type="chain" id="PRO_5014960529" evidence="1">
    <location>
        <begin position="23"/>
        <end position="83"/>
    </location>
</feature>
<reference evidence="2" key="1">
    <citation type="submission" date="2018-01" db="EMBL/GenBank/DDBJ databases">
        <title>An insight into the sialome of Amazonian anophelines.</title>
        <authorList>
            <person name="Ribeiro J.M."/>
            <person name="Scarpassa V."/>
            <person name="Calvo E."/>
        </authorList>
    </citation>
    <scope>NUCLEOTIDE SEQUENCE</scope>
    <source>
        <tissue evidence="2">Salivary glands</tissue>
    </source>
</reference>
<evidence type="ECO:0000313" key="2">
    <source>
        <dbReference type="EMBL" id="MBW48332.1"/>
    </source>
</evidence>
<sequence>MLNLLFVMFLFLVNRMCTRVIGENGNRAQTNYCWPNVTDHTDTQITTLTVHSSSNIEEEPLVVLNDFLSCVENFMHILDNFTI</sequence>
<organism evidence="2">
    <name type="scientific">Anopheles triannulatus</name>
    <dbReference type="NCBI Taxonomy" id="58253"/>
    <lineage>
        <taxon>Eukaryota</taxon>
        <taxon>Metazoa</taxon>
        <taxon>Ecdysozoa</taxon>
        <taxon>Arthropoda</taxon>
        <taxon>Hexapoda</taxon>
        <taxon>Insecta</taxon>
        <taxon>Pterygota</taxon>
        <taxon>Neoptera</taxon>
        <taxon>Endopterygota</taxon>
        <taxon>Diptera</taxon>
        <taxon>Nematocera</taxon>
        <taxon>Culicoidea</taxon>
        <taxon>Culicidae</taxon>
        <taxon>Anophelinae</taxon>
        <taxon>Anopheles</taxon>
    </lineage>
</organism>
<keyword evidence="1" id="KW-0732">Signal</keyword>
<feature type="signal peptide" evidence="1">
    <location>
        <begin position="1"/>
        <end position="22"/>
    </location>
</feature>
<evidence type="ECO:0000256" key="1">
    <source>
        <dbReference type="SAM" id="SignalP"/>
    </source>
</evidence>
<proteinExistence type="predicted"/>